<accession>A0A382N773</accession>
<keyword evidence="1" id="KW-1133">Transmembrane helix</keyword>
<organism evidence="2">
    <name type="scientific">marine metagenome</name>
    <dbReference type="NCBI Taxonomy" id="408172"/>
    <lineage>
        <taxon>unclassified sequences</taxon>
        <taxon>metagenomes</taxon>
        <taxon>ecological metagenomes</taxon>
    </lineage>
</organism>
<keyword evidence="1" id="KW-0812">Transmembrane</keyword>
<proteinExistence type="predicted"/>
<feature type="non-terminal residue" evidence="2">
    <location>
        <position position="89"/>
    </location>
</feature>
<dbReference type="EMBL" id="UINC01098486">
    <property type="protein sequence ID" value="SVC57039.1"/>
    <property type="molecule type" value="Genomic_DNA"/>
</dbReference>
<sequence length="89" mass="10028">MKDSYTIVVMSSSGGPVRQHSVSREMLIFFCSIGFLILVMLGTSIYLTINAASRLTSSNQEKKTQVLTIEKLSNKIQDQETQIKFHETK</sequence>
<protein>
    <submittedName>
        <fullName evidence="2">Uncharacterized protein</fullName>
    </submittedName>
</protein>
<evidence type="ECO:0000256" key="1">
    <source>
        <dbReference type="SAM" id="Phobius"/>
    </source>
</evidence>
<dbReference type="AlphaFoldDB" id="A0A382N773"/>
<reference evidence="2" key="1">
    <citation type="submission" date="2018-05" db="EMBL/GenBank/DDBJ databases">
        <authorList>
            <person name="Lanie J.A."/>
            <person name="Ng W.-L."/>
            <person name="Kazmierczak K.M."/>
            <person name="Andrzejewski T.M."/>
            <person name="Davidsen T.M."/>
            <person name="Wayne K.J."/>
            <person name="Tettelin H."/>
            <person name="Glass J.I."/>
            <person name="Rusch D."/>
            <person name="Podicherti R."/>
            <person name="Tsui H.-C.T."/>
            <person name="Winkler M.E."/>
        </authorList>
    </citation>
    <scope>NUCLEOTIDE SEQUENCE</scope>
</reference>
<gene>
    <name evidence="2" type="ORF">METZ01_LOCUS309893</name>
</gene>
<evidence type="ECO:0000313" key="2">
    <source>
        <dbReference type="EMBL" id="SVC57039.1"/>
    </source>
</evidence>
<name>A0A382N773_9ZZZZ</name>
<keyword evidence="1" id="KW-0472">Membrane</keyword>
<feature type="transmembrane region" description="Helical" evidence="1">
    <location>
        <begin position="26"/>
        <end position="49"/>
    </location>
</feature>